<evidence type="ECO:0000313" key="2">
    <source>
        <dbReference type="Proteomes" id="UP000053244"/>
    </source>
</evidence>
<dbReference type="OrthoDB" id="1248892at2"/>
<dbReference type="AlphaFoldDB" id="A0A124G9M3"/>
<organism evidence="1 2">
    <name type="scientific">Actinoplanes awajinensis subsp. mycoplanecinus</name>
    <dbReference type="NCBI Taxonomy" id="135947"/>
    <lineage>
        <taxon>Bacteria</taxon>
        <taxon>Bacillati</taxon>
        <taxon>Actinomycetota</taxon>
        <taxon>Actinomycetes</taxon>
        <taxon>Micromonosporales</taxon>
        <taxon>Micromonosporaceae</taxon>
        <taxon>Actinoplanes</taxon>
    </lineage>
</organism>
<comment type="caution">
    <text evidence="1">The sequence shown here is derived from an EMBL/GenBank/DDBJ whole genome shotgun (WGS) entry which is preliminary data.</text>
</comment>
<dbReference type="EMBL" id="LLZH01000277">
    <property type="protein sequence ID" value="KUL29591.1"/>
    <property type="molecule type" value="Genomic_DNA"/>
</dbReference>
<reference evidence="1 2" key="1">
    <citation type="submission" date="2015-10" db="EMBL/GenBank/DDBJ databases">
        <authorList>
            <person name="Gilbert D.G."/>
        </authorList>
    </citation>
    <scope>NUCLEOTIDE SEQUENCE [LARGE SCALE GENOMIC DNA]</scope>
    <source>
        <strain evidence="1 2">NRRL B-16712</strain>
    </source>
</reference>
<protein>
    <submittedName>
        <fullName evidence="1">Uncharacterized protein</fullName>
    </submittedName>
</protein>
<keyword evidence="2" id="KW-1185">Reference proteome</keyword>
<dbReference type="Proteomes" id="UP000053244">
    <property type="component" value="Unassembled WGS sequence"/>
</dbReference>
<name>A0A124G9M3_9ACTN</name>
<dbReference type="RefSeq" id="WP_083971791.1">
    <property type="nucleotide sequence ID" value="NZ_LLZH01000277.1"/>
</dbReference>
<sequence length="128" mass="14523">MVRPAAYGSGRARGGARAFLTAEITAGRLPISGDLGFVLHHRSGEHVHLLLVCTWRDDNEMWETVYVRDLRRDDTFALMPQTTHRGVICMWEFGVVAHEHAAWTRYLRSTRDTPAKREYAEALLTGTI</sequence>
<gene>
    <name evidence="1" type="ORF">ADL15_27105</name>
</gene>
<accession>A0A124G9M3</accession>
<proteinExistence type="predicted"/>
<evidence type="ECO:0000313" key="1">
    <source>
        <dbReference type="EMBL" id="KUL29591.1"/>
    </source>
</evidence>